<feature type="non-terminal residue" evidence="2">
    <location>
        <position position="303"/>
    </location>
</feature>
<evidence type="ECO:0000256" key="1">
    <source>
        <dbReference type="SAM" id="Phobius"/>
    </source>
</evidence>
<dbReference type="Proteomes" id="UP000681722">
    <property type="component" value="Unassembled WGS sequence"/>
</dbReference>
<evidence type="ECO:0000313" key="2">
    <source>
        <dbReference type="EMBL" id="CAF1153089.1"/>
    </source>
</evidence>
<sequence length="303" mass="36731">MHICPLRPQYMFKILIKYVKCLHIELEIKTLIYRLSSRLFICLLLWFLFAFLHLKYYRYTWYYKYRTNETELHTQMKSQLKLAQIFWDKLIEKYSRNDTYYKRKSNIKFDICTVLITSPRLEHPTLHQTIASLVSSMNEVDRQTREIIVYNTARPSSIHKYAQQLSNTHIPYFNVFNYSQLNSTLIEKWYSNKNTLHLSEHDEWIRTENLDYLTSLFICNSQYKYVLILQDDLIFRQNFFTHLTLGLNSLKNTNNCAWIKLFVSDFWDGWEDKDLNKVIGISMFLAFIIMLIDQRKKLRNSHC</sequence>
<dbReference type="EMBL" id="CAJNOQ010006954">
    <property type="protein sequence ID" value="CAF1153089.1"/>
    <property type="molecule type" value="Genomic_DNA"/>
</dbReference>
<gene>
    <name evidence="2" type="ORF">GPM918_LOCUS21286</name>
    <name evidence="3" type="ORF">SRO942_LOCUS21282</name>
</gene>
<comment type="caution">
    <text evidence="2">The sequence shown here is derived from an EMBL/GenBank/DDBJ whole genome shotgun (WGS) entry which is preliminary data.</text>
</comment>
<dbReference type="PANTHER" id="PTHR31410">
    <property type="entry name" value="TRANSMEMBRANE PROTEIN 246"/>
    <property type="match status" value="1"/>
</dbReference>
<dbReference type="GO" id="GO:0006506">
    <property type="term" value="P:GPI anchor biosynthetic process"/>
    <property type="evidence" value="ECO:0007669"/>
    <property type="project" value="InterPro"/>
</dbReference>
<feature type="transmembrane region" description="Helical" evidence="1">
    <location>
        <begin position="275"/>
        <end position="292"/>
    </location>
</feature>
<reference evidence="2" key="1">
    <citation type="submission" date="2021-02" db="EMBL/GenBank/DDBJ databases">
        <authorList>
            <person name="Nowell W R."/>
        </authorList>
    </citation>
    <scope>NUCLEOTIDE SEQUENCE</scope>
</reference>
<dbReference type="AlphaFoldDB" id="A0A814SUL8"/>
<dbReference type="InterPro" id="IPR029044">
    <property type="entry name" value="Nucleotide-diphossugar_trans"/>
</dbReference>
<dbReference type="GO" id="GO:0016757">
    <property type="term" value="F:glycosyltransferase activity"/>
    <property type="evidence" value="ECO:0007669"/>
    <property type="project" value="InterPro"/>
</dbReference>
<keyword evidence="4" id="KW-1185">Reference proteome</keyword>
<name>A0A814SUL8_9BILA</name>
<keyword evidence="1" id="KW-0812">Transmembrane</keyword>
<keyword evidence="1" id="KW-0472">Membrane</keyword>
<dbReference type="Gene3D" id="3.90.550.10">
    <property type="entry name" value="Spore Coat Polysaccharide Biosynthesis Protein SpsA, Chain A"/>
    <property type="match status" value="1"/>
</dbReference>
<dbReference type="Proteomes" id="UP000663829">
    <property type="component" value="Unassembled WGS sequence"/>
</dbReference>
<dbReference type="PANTHER" id="PTHR31410:SF1">
    <property type="entry name" value="POST-GPI ATTACHMENT TO PROTEINS FACTOR 4"/>
    <property type="match status" value="1"/>
</dbReference>
<accession>A0A814SUL8</accession>
<dbReference type="InterPro" id="IPR029675">
    <property type="entry name" value="PGAP4"/>
</dbReference>
<dbReference type="EMBL" id="CAJOBC010006953">
    <property type="protein sequence ID" value="CAF3916567.1"/>
    <property type="molecule type" value="Genomic_DNA"/>
</dbReference>
<proteinExistence type="predicted"/>
<protein>
    <submittedName>
        <fullName evidence="2">Uncharacterized protein</fullName>
    </submittedName>
</protein>
<organism evidence="2 4">
    <name type="scientific">Didymodactylos carnosus</name>
    <dbReference type="NCBI Taxonomy" id="1234261"/>
    <lineage>
        <taxon>Eukaryota</taxon>
        <taxon>Metazoa</taxon>
        <taxon>Spiralia</taxon>
        <taxon>Gnathifera</taxon>
        <taxon>Rotifera</taxon>
        <taxon>Eurotatoria</taxon>
        <taxon>Bdelloidea</taxon>
        <taxon>Philodinida</taxon>
        <taxon>Philodinidae</taxon>
        <taxon>Didymodactylos</taxon>
    </lineage>
</organism>
<feature type="transmembrane region" description="Helical" evidence="1">
    <location>
        <begin position="39"/>
        <end position="57"/>
    </location>
</feature>
<evidence type="ECO:0000313" key="4">
    <source>
        <dbReference type="Proteomes" id="UP000663829"/>
    </source>
</evidence>
<dbReference type="GO" id="GO:0000139">
    <property type="term" value="C:Golgi membrane"/>
    <property type="evidence" value="ECO:0007669"/>
    <property type="project" value="InterPro"/>
</dbReference>
<keyword evidence="1" id="KW-1133">Transmembrane helix</keyword>
<evidence type="ECO:0000313" key="3">
    <source>
        <dbReference type="EMBL" id="CAF3916567.1"/>
    </source>
</evidence>